<proteinExistence type="predicted"/>
<gene>
    <name evidence="4" type="ORF">DSM3645_21664</name>
</gene>
<comment type="caution">
    <text evidence="4">The sequence shown here is derived from an EMBL/GenBank/DDBJ whole genome shotgun (WGS) entry which is preliminary data.</text>
</comment>
<dbReference type="CDD" id="cd13566">
    <property type="entry name" value="PBP2_phosphate"/>
    <property type="match status" value="1"/>
</dbReference>
<dbReference type="Pfam" id="PF12849">
    <property type="entry name" value="PBP_like_2"/>
    <property type="match status" value="1"/>
</dbReference>
<keyword evidence="1" id="KW-0732">Signal</keyword>
<dbReference type="eggNOG" id="COG0226">
    <property type="taxonomic scope" value="Bacteria"/>
</dbReference>
<keyword evidence="2" id="KW-1133">Transmembrane helix</keyword>
<dbReference type="RefSeq" id="WP_002652231.1">
    <property type="nucleotide sequence ID" value="NZ_CH672376.1"/>
</dbReference>
<name>A3ZU89_9BACT</name>
<evidence type="ECO:0000313" key="5">
    <source>
        <dbReference type="Proteomes" id="UP000004358"/>
    </source>
</evidence>
<feature type="transmembrane region" description="Helical" evidence="2">
    <location>
        <begin position="193"/>
        <end position="211"/>
    </location>
</feature>
<feature type="transmembrane region" description="Helical" evidence="2">
    <location>
        <begin position="79"/>
        <end position="111"/>
    </location>
</feature>
<evidence type="ECO:0000313" key="4">
    <source>
        <dbReference type="EMBL" id="EAQ79791.1"/>
    </source>
</evidence>
<keyword evidence="2" id="KW-0812">Transmembrane</keyword>
<feature type="transmembrane region" description="Helical" evidence="2">
    <location>
        <begin position="260"/>
        <end position="277"/>
    </location>
</feature>
<evidence type="ECO:0000256" key="1">
    <source>
        <dbReference type="ARBA" id="ARBA00022729"/>
    </source>
</evidence>
<evidence type="ECO:0000256" key="2">
    <source>
        <dbReference type="SAM" id="Phobius"/>
    </source>
</evidence>
<reference evidence="4 5" key="1">
    <citation type="submission" date="2006-02" db="EMBL/GenBank/DDBJ databases">
        <authorList>
            <person name="Amann R."/>
            <person name="Ferriera S."/>
            <person name="Johnson J."/>
            <person name="Kravitz S."/>
            <person name="Halpern A."/>
            <person name="Remington K."/>
            <person name="Beeson K."/>
            <person name="Tran B."/>
            <person name="Rogers Y.-H."/>
            <person name="Friedman R."/>
            <person name="Venter J.C."/>
        </authorList>
    </citation>
    <scope>NUCLEOTIDE SEQUENCE [LARGE SCALE GENOMIC DNA]</scope>
    <source>
        <strain evidence="4 5">DSM 3645</strain>
    </source>
</reference>
<dbReference type="OrthoDB" id="246859at2"/>
<dbReference type="Proteomes" id="UP000004358">
    <property type="component" value="Unassembled WGS sequence"/>
</dbReference>
<feature type="transmembrane region" description="Helical" evidence="2">
    <location>
        <begin position="161"/>
        <end position="187"/>
    </location>
</feature>
<dbReference type="AlphaFoldDB" id="A3ZU89"/>
<dbReference type="InterPro" id="IPR050811">
    <property type="entry name" value="Phosphate_ABC_transporter"/>
</dbReference>
<dbReference type="PANTHER" id="PTHR30570:SF6">
    <property type="entry name" value="PHOSPHATE-BINDING PROTEIN PSTS"/>
    <property type="match status" value="1"/>
</dbReference>
<accession>A3ZU89</accession>
<dbReference type="InterPro" id="IPR024370">
    <property type="entry name" value="PBP_domain"/>
</dbReference>
<dbReference type="PANTHER" id="PTHR30570">
    <property type="entry name" value="PERIPLASMIC PHOSPHATE BINDING COMPONENT OF PHOSPHATE ABC TRANSPORTER"/>
    <property type="match status" value="1"/>
</dbReference>
<protein>
    <recommendedName>
        <fullName evidence="3">PBP domain-containing protein</fullName>
    </recommendedName>
</protein>
<keyword evidence="2" id="KW-0472">Membrane</keyword>
<feature type="transmembrane region" description="Helical" evidence="2">
    <location>
        <begin position="231"/>
        <end position="248"/>
    </location>
</feature>
<dbReference type="SUPFAM" id="SSF53850">
    <property type="entry name" value="Periplasmic binding protein-like II"/>
    <property type="match status" value="1"/>
</dbReference>
<feature type="transmembrane region" description="Helical" evidence="2">
    <location>
        <begin position="298"/>
        <end position="317"/>
    </location>
</feature>
<dbReference type="Gene3D" id="3.40.190.10">
    <property type="entry name" value="Periplasmic binding protein-like II"/>
    <property type="match status" value="2"/>
</dbReference>
<dbReference type="STRING" id="314230.DSM3645_21664"/>
<dbReference type="EMBL" id="AANZ01000012">
    <property type="protein sequence ID" value="EAQ79791.1"/>
    <property type="molecule type" value="Genomic_DNA"/>
</dbReference>
<evidence type="ECO:0000259" key="3">
    <source>
        <dbReference type="Pfam" id="PF12849"/>
    </source>
</evidence>
<dbReference type="HOGENOM" id="CLU_418378_0_0_0"/>
<dbReference type="eggNOG" id="COG0683">
    <property type="taxonomic scope" value="Bacteria"/>
</dbReference>
<organism evidence="4 5">
    <name type="scientific">Blastopirellula marina DSM 3645</name>
    <dbReference type="NCBI Taxonomy" id="314230"/>
    <lineage>
        <taxon>Bacteria</taxon>
        <taxon>Pseudomonadati</taxon>
        <taxon>Planctomycetota</taxon>
        <taxon>Planctomycetia</taxon>
        <taxon>Pirellulales</taxon>
        <taxon>Pirellulaceae</taxon>
        <taxon>Blastopirellula</taxon>
    </lineage>
</organism>
<feature type="transmembrane region" description="Helical" evidence="2">
    <location>
        <begin position="38"/>
        <end position="58"/>
    </location>
</feature>
<feature type="transmembrane region" description="Helical" evidence="2">
    <location>
        <begin position="123"/>
        <end position="140"/>
    </location>
</feature>
<feature type="domain" description="PBP" evidence="3">
    <location>
        <begin position="355"/>
        <end position="619"/>
    </location>
</feature>
<sequence length="655" mass="72187">MASTLAIVGFLLAAYSIVANDAIQTLGTFISSNSKRPWWVLWAFASTVLLFVFIYGWLTNDGDVSFGRLAKFPEPAGGLTWLHIIPPLVILLLTRYGIPVSTTFLVLAVFAPGNLTGMLSKSMLGYIVAFFVAIGIYLVITKSFEKKMIATAENPPTTVWVTLQWISTALLWSQWLVHDLANIFVYLPRKLTPMYFVFAALVMLVLHAVIFARRGGSIQHIVTSKTNTQDIRSATIIDFIYAMILMIFKEYSNMPMSTTWVFLGLLAGRETAISLLLKVRPMKETGGIVFKDAGKAMTGLAVSAGLAFGLPIFHQAVSGTELLANEPAPAKNVVIADSDAASIAALPTYVAQPNLTGEVRTVGSDTLKEVMQKFAARFQELSPGVAISQESAGSATAPPALIAGDCEIGLMSRKMTSAEMSQFRNKHGHNPVMIRIGLDALAVYVNAENPVRGLTLAQLDSIFDAQAEAQKLRWGKFVMPPFPNHEIVTYGRNEQSGTRYFFREMALNGAPFRADMQSYQDSAEVVKAVGGSINAIGFSGMGYRDQEVRAIAIARYEDDEYLNYSPDEYQNDPDLAKRFQYVYDGQYPLSRFLYIYVNKPSGEKLAPPIDALLRFILSQDGQQIVLDAGFIPLTPNLTSQQLDKLQAGYEPRWYE</sequence>